<dbReference type="InterPro" id="IPR036615">
    <property type="entry name" value="Mur_ligase_C_dom_sf"/>
</dbReference>
<dbReference type="AlphaFoldDB" id="A0A7Z0MMN1"/>
<proteinExistence type="predicted"/>
<dbReference type="EMBL" id="JACCHS010000009">
    <property type="protein sequence ID" value="NYT46515.1"/>
    <property type="molecule type" value="Genomic_DNA"/>
</dbReference>
<organism evidence="1 2">
    <name type="scientific">Candidatus Methanofishera endochildressiae</name>
    <dbReference type="NCBI Taxonomy" id="2738884"/>
    <lineage>
        <taxon>Bacteria</taxon>
        <taxon>Pseudomonadati</taxon>
        <taxon>Pseudomonadota</taxon>
        <taxon>Gammaproteobacteria</taxon>
        <taxon>Candidatus Methanofishera</taxon>
    </lineage>
</organism>
<dbReference type="PANTHER" id="PTHR23135">
    <property type="entry name" value="MUR LIGASE FAMILY MEMBER"/>
    <property type="match status" value="1"/>
</dbReference>
<dbReference type="Gene3D" id="3.90.190.20">
    <property type="entry name" value="Mur ligase, C-terminal domain"/>
    <property type="match status" value="1"/>
</dbReference>
<reference evidence="1 2" key="1">
    <citation type="submission" date="2020-05" db="EMBL/GenBank/DDBJ databases">
        <title>Horizontal transmission and recombination maintain forever young bacterial symbiont genomes.</title>
        <authorList>
            <person name="Russell S.L."/>
            <person name="Pepper-Tunick E."/>
            <person name="Svedberg J."/>
            <person name="Byrne A."/>
            <person name="Ruelas Castillo J."/>
            <person name="Vollmers C."/>
            <person name="Beinart R.A."/>
            <person name="Corbett-Detig R."/>
        </authorList>
    </citation>
    <scope>NUCLEOTIDE SEQUENCE [LARGE SCALE GENOMIC DNA]</scope>
    <source>
        <strain evidence="1">4727-3</strain>
    </source>
</reference>
<name>A0A7Z0MMN1_9GAMM</name>
<accession>A0A7Z0MMN1</accession>
<evidence type="ECO:0000313" key="1">
    <source>
        <dbReference type="EMBL" id="NYT46515.1"/>
    </source>
</evidence>
<dbReference type="Proteomes" id="UP000537890">
    <property type="component" value="Unassembled WGS sequence"/>
</dbReference>
<dbReference type="GO" id="GO:0016881">
    <property type="term" value="F:acid-amino acid ligase activity"/>
    <property type="evidence" value="ECO:0007669"/>
    <property type="project" value="InterPro"/>
</dbReference>
<gene>
    <name evidence="1" type="ORF">H0A75_01240</name>
</gene>
<dbReference type="PANTHER" id="PTHR23135:SF4">
    <property type="entry name" value="UDP-N-ACETYLMURAMOYL-L-ALANYL-D-GLUTAMATE--2,6-DIAMINOPIMELATE LIGASE MURE HOMOLOG, CHLOROPLASTIC"/>
    <property type="match status" value="1"/>
</dbReference>
<evidence type="ECO:0000313" key="2">
    <source>
        <dbReference type="Proteomes" id="UP000537890"/>
    </source>
</evidence>
<comment type="caution">
    <text evidence="1">The sequence shown here is derived from an EMBL/GenBank/DDBJ whole genome shotgun (WGS) entry which is preliminary data.</text>
</comment>
<dbReference type="SUPFAM" id="SSF53244">
    <property type="entry name" value="MurD-like peptide ligases, peptide-binding domain"/>
    <property type="match status" value="1"/>
</dbReference>
<protein>
    <submittedName>
        <fullName evidence="1">Uncharacterized protein</fullName>
    </submittedName>
</protein>
<sequence length="56" mass="6102">MDNHGFFGAAIAKGIALSSEHDIVLVAGKGHEDYQELEGIKYPFSDREIVQELLAA</sequence>